<dbReference type="GO" id="GO:0048029">
    <property type="term" value="F:monosaccharide binding"/>
    <property type="evidence" value="ECO:0007669"/>
    <property type="project" value="TreeGrafter"/>
</dbReference>
<dbReference type="Gene3D" id="3.40.50.460">
    <property type="entry name" value="Phosphofructokinase domain"/>
    <property type="match status" value="1"/>
</dbReference>
<dbReference type="GO" id="GO:0070095">
    <property type="term" value="F:fructose-6-phosphate binding"/>
    <property type="evidence" value="ECO:0007669"/>
    <property type="project" value="TreeGrafter"/>
</dbReference>
<evidence type="ECO:0000259" key="9">
    <source>
        <dbReference type="Pfam" id="PF00365"/>
    </source>
</evidence>
<evidence type="ECO:0000256" key="2">
    <source>
        <dbReference type="ARBA" id="ARBA00004679"/>
    </source>
</evidence>
<dbReference type="PANTHER" id="PTHR13697:SF52">
    <property type="entry name" value="ATP-DEPENDENT 6-PHOSPHOFRUCTOKINASE 3"/>
    <property type="match status" value="1"/>
</dbReference>
<dbReference type="GO" id="GO:0030388">
    <property type="term" value="P:fructose 1,6-bisphosphate metabolic process"/>
    <property type="evidence" value="ECO:0007669"/>
    <property type="project" value="TreeGrafter"/>
</dbReference>
<keyword evidence="3" id="KW-0963">Cytoplasm</keyword>
<evidence type="ECO:0000256" key="6">
    <source>
        <dbReference type="ARBA" id="ARBA00022777"/>
    </source>
</evidence>
<dbReference type="PRINTS" id="PR00476">
    <property type="entry name" value="PHFRCTKINASE"/>
</dbReference>
<feature type="domain" description="Phosphofructokinase" evidence="9">
    <location>
        <begin position="6"/>
        <end position="336"/>
    </location>
</feature>
<keyword evidence="4 10" id="KW-0808">Transferase</keyword>
<dbReference type="EC" id="2.7.1.11" evidence="10"/>
<evidence type="ECO:0000256" key="8">
    <source>
        <dbReference type="ARBA" id="ARBA00023152"/>
    </source>
</evidence>
<dbReference type="PANTHER" id="PTHR13697">
    <property type="entry name" value="PHOSPHOFRUCTOKINASE"/>
    <property type="match status" value="1"/>
</dbReference>
<dbReference type="GO" id="GO:0046872">
    <property type="term" value="F:metal ion binding"/>
    <property type="evidence" value="ECO:0007669"/>
    <property type="project" value="UniProtKB-KW"/>
</dbReference>
<comment type="pathway">
    <text evidence="2">Carbohydrate degradation; glycolysis; D-glyceraldehyde 3-phosphate and glycerone phosphate from D-glucose: step 3/4.</text>
</comment>
<dbReference type="GO" id="GO:0061621">
    <property type="term" value="P:canonical glycolysis"/>
    <property type="evidence" value="ECO:0007669"/>
    <property type="project" value="TreeGrafter"/>
</dbReference>
<dbReference type="Pfam" id="PF00365">
    <property type="entry name" value="PFK"/>
    <property type="match status" value="1"/>
</dbReference>
<evidence type="ECO:0000256" key="4">
    <source>
        <dbReference type="ARBA" id="ARBA00022679"/>
    </source>
</evidence>
<proteinExistence type="predicted"/>
<dbReference type="EMBL" id="UOGH01000106">
    <property type="protein sequence ID" value="VAX29154.1"/>
    <property type="molecule type" value="Genomic_DNA"/>
</dbReference>
<reference evidence="10" key="1">
    <citation type="submission" date="2018-06" db="EMBL/GenBank/DDBJ databases">
        <authorList>
            <person name="Zhirakovskaya E."/>
        </authorList>
    </citation>
    <scope>NUCLEOTIDE SEQUENCE</scope>
</reference>
<dbReference type="InterPro" id="IPR000023">
    <property type="entry name" value="Phosphofructokinase_dom"/>
</dbReference>
<dbReference type="GO" id="GO:0006002">
    <property type="term" value="P:fructose 6-phosphate metabolic process"/>
    <property type="evidence" value="ECO:0007669"/>
    <property type="project" value="InterPro"/>
</dbReference>
<comment type="cofactor">
    <cofactor evidence="1">
        <name>Mg(2+)</name>
        <dbReference type="ChEBI" id="CHEBI:18420"/>
    </cofactor>
</comment>
<keyword evidence="7" id="KW-0460">Magnesium</keyword>
<dbReference type="GO" id="GO:0005945">
    <property type="term" value="C:6-phosphofructokinase complex"/>
    <property type="evidence" value="ECO:0007669"/>
    <property type="project" value="TreeGrafter"/>
</dbReference>
<dbReference type="AlphaFoldDB" id="A0A3B1CYY9"/>
<evidence type="ECO:0000256" key="3">
    <source>
        <dbReference type="ARBA" id="ARBA00022490"/>
    </source>
</evidence>
<dbReference type="UniPathway" id="UPA00109">
    <property type="reaction ID" value="UER00182"/>
</dbReference>
<dbReference type="InterPro" id="IPR035966">
    <property type="entry name" value="PKF_sf"/>
</dbReference>
<dbReference type="GO" id="GO:0042802">
    <property type="term" value="F:identical protein binding"/>
    <property type="evidence" value="ECO:0007669"/>
    <property type="project" value="TreeGrafter"/>
</dbReference>
<evidence type="ECO:0000256" key="5">
    <source>
        <dbReference type="ARBA" id="ARBA00022723"/>
    </source>
</evidence>
<keyword evidence="8" id="KW-0324">Glycolysis</keyword>
<evidence type="ECO:0000313" key="10">
    <source>
        <dbReference type="EMBL" id="VAX29154.1"/>
    </source>
</evidence>
<evidence type="ECO:0000256" key="7">
    <source>
        <dbReference type="ARBA" id="ARBA00022842"/>
    </source>
</evidence>
<dbReference type="InterPro" id="IPR022953">
    <property type="entry name" value="ATP_PFK"/>
</dbReference>
<keyword evidence="5" id="KW-0479">Metal-binding</keyword>
<dbReference type="GO" id="GO:0005524">
    <property type="term" value="F:ATP binding"/>
    <property type="evidence" value="ECO:0007669"/>
    <property type="project" value="TreeGrafter"/>
</dbReference>
<sequence length="404" mass="44425">MREIKRIGIITCGGDCGGLNAVVKSVTQTAHSMGVETLVVPNGYAGLYNLIDMEAPVVLTPARVDSIDANLAGSEAGHSRVKISKIKDPDKYRKIRDGLNKFNIDGLVISGGDDTGSVMVDLAERGISCVHVPKTMDLDLQPYSVGGDSSLNRIARFTEELKTTGLSHNRIMIVEVFGRYVGHTAFRGGVGAEADCILIPEIPVDFDEVYRHMKMRYMQRVERSDVKAGTYTIVVSEGITDAKGEHIYDEAAGVDAFGHRKLSGAGRYVRKQLEERMNADPEIREFMKKKGFYVPGVYELPEIREVIPGHLVRSGHSSAFDVNFGKEAGAAAVRLLLHGIDGVTVVKVRGQKVYYMPTKDAIKQRLVDLNIVSLFEQQGICFGREPAPYEAEFVPVEGELERHL</sequence>
<name>A0A3B1CYY9_9ZZZZ</name>
<accession>A0A3B1CYY9</accession>
<organism evidence="10">
    <name type="scientific">hydrothermal vent metagenome</name>
    <dbReference type="NCBI Taxonomy" id="652676"/>
    <lineage>
        <taxon>unclassified sequences</taxon>
        <taxon>metagenomes</taxon>
        <taxon>ecological metagenomes</taxon>
    </lineage>
</organism>
<gene>
    <name evidence="10" type="ORF">MNBD_NITROSPIRAE02-344</name>
</gene>
<dbReference type="Gene3D" id="3.40.50.450">
    <property type="match status" value="1"/>
</dbReference>
<protein>
    <submittedName>
        <fullName evidence="10">6-phosphofructokinase</fullName>
        <ecNumber evidence="10">2.7.1.11</ecNumber>
    </submittedName>
</protein>
<dbReference type="GO" id="GO:0003872">
    <property type="term" value="F:6-phosphofructokinase activity"/>
    <property type="evidence" value="ECO:0007669"/>
    <property type="project" value="UniProtKB-EC"/>
</dbReference>
<dbReference type="SUPFAM" id="SSF53784">
    <property type="entry name" value="Phosphofructokinase"/>
    <property type="match status" value="1"/>
</dbReference>
<keyword evidence="6 10" id="KW-0418">Kinase</keyword>
<evidence type="ECO:0000256" key="1">
    <source>
        <dbReference type="ARBA" id="ARBA00001946"/>
    </source>
</evidence>
<dbReference type="GO" id="GO:0016208">
    <property type="term" value="F:AMP binding"/>
    <property type="evidence" value="ECO:0007669"/>
    <property type="project" value="TreeGrafter"/>
</dbReference>